<dbReference type="Gene3D" id="3.40.50.450">
    <property type="match status" value="1"/>
</dbReference>
<sequence>MKSIYLAGPFFDSDQVQRIEKIEQALDNNLTVGHVFSPRKIKLPEENHNQSLWATKIFKIDTDAIKKCDVVLAIIDFDSQYVDSGTAFEIGYAYSHNKPVVIFHSKKGIVNLMITGSLRAYLTKISEVKNYNFNNLKTIRYKGPLT</sequence>
<dbReference type="PANTHER" id="PTHR15364">
    <property type="entry name" value="2'-DEOXYNUCLEOSIDE 5'-PHOSPHATE N-HYDROLASE 1"/>
    <property type="match status" value="1"/>
</dbReference>
<evidence type="ECO:0000313" key="1">
    <source>
        <dbReference type="EMBL" id="GLB46964.1"/>
    </source>
</evidence>
<dbReference type="Proteomes" id="UP001144204">
    <property type="component" value="Unassembled WGS sequence"/>
</dbReference>
<dbReference type="GO" id="GO:0009159">
    <property type="term" value="P:deoxyribonucleoside monophosphate catabolic process"/>
    <property type="evidence" value="ECO:0007669"/>
    <property type="project" value="TreeGrafter"/>
</dbReference>
<proteinExistence type="predicted"/>
<dbReference type="InterPro" id="IPR051239">
    <property type="entry name" value="2'-dNMP_N-hydrolase"/>
</dbReference>
<name>A0A9W6B2M0_9LACO</name>
<accession>A0A9W6B2M0</accession>
<dbReference type="GO" id="GO:0070694">
    <property type="term" value="F:5-hydroxymethyl-dUMP N-hydrolase activity"/>
    <property type="evidence" value="ECO:0007669"/>
    <property type="project" value="TreeGrafter"/>
</dbReference>
<keyword evidence="2" id="KW-1185">Reference proteome</keyword>
<dbReference type="AlphaFoldDB" id="A0A9W6B2M0"/>
<protein>
    <submittedName>
        <fullName evidence="1">Nucleoside deoxyribosyltransferase</fullName>
    </submittedName>
</protein>
<dbReference type="EMBL" id="BRPL01000002">
    <property type="protein sequence ID" value="GLB46964.1"/>
    <property type="molecule type" value="Genomic_DNA"/>
</dbReference>
<dbReference type="SUPFAM" id="SSF52309">
    <property type="entry name" value="N-(deoxy)ribosyltransferase-like"/>
    <property type="match status" value="1"/>
</dbReference>
<dbReference type="Pfam" id="PF05014">
    <property type="entry name" value="Nuc_deoxyrib_tr"/>
    <property type="match status" value="1"/>
</dbReference>
<gene>
    <name evidence="1" type="primary">ntd</name>
    <name evidence="1" type="ORF">WR164_09430</name>
</gene>
<evidence type="ECO:0000313" key="2">
    <source>
        <dbReference type="Proteomes" id="UP001144204"/>
    </source>
</evidence>
<reference evidence="1" key="1">
    <citation type="submission" date="2022-07" db="EMBL/GenBank/DDBJ databases">
        <authorList>
            <person name="Kouya T."/>
            <person name="Ishiyama Y."/>
        </authorList>
    </citation>
    <scope>NUCLEOTIDE SEQUENCE</scope>
    <source>
        <strain evidence="1">WR16-4</strain>
    </source>
</reference>
<dbReference type="InterPro" id="IPR007710">
    <property type="entry name" value="Nucleoside_deoxyribTrfase"/>
</dbReference>
<dbReference type="RefSeq" id="WP_286136426.1">
    <property type="nucleotide sequence ID" value="NZ_BRPL01000002.1"/>
</dbReference>
<organism evidence="1 2">
    <name type="scientific">Philodulcilactobacillus myokoensis</name>
    <dbReference type="NCBI Taxonomy" id="2929573"/>
    <lineage>
        <taxon>Bacteria</taxon>
        <taxon>Bacillati</taxon>
        <taxon>Bacillota</taxon>
        <taxon>Bacilli</taxon>
        <taxon>Lactobacillales</taxon>
        <taxon>Lactobacillaceae</taxon>
        <taxon>Philodulcilactobacillus</taxon>
    </lineage>
</organism>
<comment type="caution">
    <text evidence="1">The sequence shown here is derived from an EMBL/GenBank/DDBJ whole genome shotgun (WGS) entry which is preliminary data.</text>
</comment>
<dbReference type="PANTHER" id="PTHR15364:SF0">
    <property type="entry name" value="2'-DEOXYNUCLEOSIDE 5'-PHOSPHATE N-HYDROLASE 1"/>
    <property type="match status" value="1"/>
</dbReference>
<reference evidence="1" key="2">
    <citation type="journal article" date="2023" name="PLoS ONE">
        <title>Philodulcilactobacillus myokoensis gen. nov., sp. nov., a fructophilic, acidophilic, and agar-phobic lactic acid bacterium isolated from fermented vegetable extracts.</title>
        <authorList>
            <person name="Kouya T."/>
            <person name="Ishiyama Y."/>
            <person name="Ohashi S."/>
            <person name="Kumakubo R."/>
            <person name="Yamazaki T."/>
            <person name="Otaki T."/>
        </authorList>
    </citation>
    <scope>NUCLEOTIDE SEQUENCE</scope>
    <source>
        <strain evidence="1">WR16-4</strain>
    </source>
</reference>